<evidence type="ECO:0000313" key="1">
    <source>
        <dbReference type="EMBL" id="KKL28793.1"/>
    </source>
</evidence>
<organism evidence="1">
    <name type="scientific">marine sediment metagenome</name>
    <dbReference type="NCBI Taxonomy" id="412755"/>
    <lineage>
        <taxon>unclassified sequences</taxon>
        <taxon>metagenomes</taxon>
        <taxon>ecological metagenomes</taxon>
    </lineage>
</organism>
<dbReference type="EMBL" id="LAZR01034970">
    <property type="protein sequence ID" value="KKL28793.1"/>
    <property type="molecule type" value="Genomic_DNA"/>
</dbReference>
<dbReference type="AlphaFoldDB" id="A0A0F9EYB3"/>
<reference evidence="1" key="1">
    <citation type="journal article" date="2015" name="Nature">
        <title>Complex archaea that bridge the gap between prokaryotes and eukaryotes.</title>
        <authorList>
            <person name="Spang A."/>
            <person name="Saw J.H."/>
            <person name="Jorgensen S.L."/>
            <person name="Zaremba-Niedzwiedzka K."/>
            <person name="Martijn J."/>
            <person name="Lind A.E."/>
            <person name="van Eijk R."/>
            <person name="Schleper C."/>
            <person name="Guy L."/>
            <person name="Ettema T.J."/>
        </authorList>
    </citation>
    <scope>NUCLEOTIDE SEQUENCE</scope>
</reference>
<gene>
    <name evidence="1" type="ORF">LCGC14_2371650</name>
</gene>
<proteinExistence type="predicted"/>
<name>A0A0F9EYB3_9ZZZZ</name>
<accession>A0A0F9EYB3</accession>
<sequence length="62" mass="6850">MTFKLTIDTGNDAFGNKPYELHEEVARILMGVVARVRERGPTDGFALHDSNGNAVGRVEFTK</sequence>
<protein>
    <submittedName>
        <fullName evidence="1">Uncharacterized protein</fullName>
    </submittedName>
</protein>
<comment type="caution">
    <text evidence="1">The sequence shown here is derived from an EMBL/GenBank/DDBJ whole genome shotgun (WGS) entry which is preliminary data.</text>
</comment>